<keyword evidence="1" id="KW-0479">Metal-binding</keyword>
<protein>
    <submittedName>
        <fullName evidence="4">Cone cGMP-specific 3',5'-cyclic phosphodiesterase subunit alpha</fullName>
    </submittedName>
</protein>
<comment type="caution">
    <text evidence="4">The sequence shown here is derived from an EMBL/GenBank/DDBJ whole genome shotgun (WGS) entry which is preliminary data.</text>
</comment>
<organism evidence="4 5">
    <name type="scientific">Saguinus oedipus</name>
    <name type="common">Cotton-top tamarin</name>
    <name type="synonym">Oedipomidas oedipus</name>
    <dbReference type="NCBI Taxonomy" id="9490"/>
    <lineage>
        <taxon>Eukaryota</taxon>
        <taxon>Metazoa</taxon>
        <taxon>Chordata</taxon>
        <taxon>Craniata</taxon>
        <taxon>Vertebrata</taxon>
        <taxon>Euteleostomi</taxon>
        <taxon>Mammalia</taxon>
        <taxon>Eutheria</taxon>
        <taxon>Euarchontoglires</taxon>
        <taxon>Primates</taxon>
        <taxon>Haplorrhini</taxon>
        <taxon>Platyrrhini</taxon>
        <taxon>Cebidae</taxon>
        <taxon>Callitrichinae</taxon>
        <taxon>Saguinus</taxon>
    </lineage>
</organism>
<dbReference type="InterPro" id="IPR002073">
    <property type="entry name" value="PDEase_catalytic_dom"/>
</dbReference>
<feature type="domain" description="PDEase" evidence="3">
    <location>
        <begin position="1"/>
        <end position="105"/>
    </location>
</feature>
<dbReference type="Gene3D" id="1.10.1300.10">
    <property type="entry name" value="3'5'-cyclic nucleotide phosphodiesterase, catalytic domain"/>
    <property type="match status" value="1"/>
</dbReference>
<evidence type="ECO:0000256" key="1">
    <source>
        <dbReference type="ARBA" id="ARBA00022723"/>
    </source>
</evidence>
<evidence type="ECO:0000256" key="2">
    <source>
        <dbReference type="ARBA" id="ARBA00022801"/>
    </source>
</evidence>
<gene>
    <name evidence="4" type="primary">PDE6C_3</name>
    <name evidence="4" type="ORF">P7K49_024142</name>
</gene>
<sequence length="105" mass="12362">MENLLMSMMNTLLRWMYTVRKGYRAVTYHNWRHGFNVGQTMFTLLMEGSVITHNATILTGNKVNLLQKPRRLKKYYTDLEAFAMLAAAFCHDIDHRGTNNLYQMK</sequence>
<dbReference type="Proteomes" id="UP001266305">
    <property type="component" value="Unassembled WGS sequence"/>
</dbReference>
<reference evidence="4 5" key="1">
    <citation type="submission" date="2023-05" db="EMBL/GenBank/DDBJ databases">
        <title>B98-5 Cell Line De Novo Hybrid Assembly: An Optical Mapping Approach.</title>
        <authorList>
            <person name="Kananen K."/>
            <person name="Auerbach J.A."/>
            <person name="Kautto E."/>
            <person name="Blachly J.S."/>
        </authorList>
    </citation>
    <scope>NUCLEOTIDE SEQUENCE [LARGE SCALE GENOMIC DNA]</scope>
    <source>
        <strain evidence="4">B95-8</strain>
        <tissue evidence="4">Cell line</tissue>
    </source>
</reference>
<proteinExistence type="predicted"/>
<keyword evidence="5" id="KW-1185">Reference proteome</keyword>
<dbReference type="PROSITE" id="PS00126">
    <property type="entry name" value="PDEASE_I_1"/>
    <property type="match status" value="1"/>
</dbReference>
<keyword evidence="2" id="KW-0378">Hydrolase</keyword>
<evidence type="ECO:0000259" key="3">
    <source>
        <dbReference type="PROSITE" id="PS51845"/>
    </source>
</evidence>
<dbReference type="Pfam" id="PF00233">
    <property type="entry name" value="PDEase_I"/>
    <property type="match status" value="1"/>
</dbReference>
<dbReference type="SUPFAM" id="SSF109604">
    <property type="entry name" value="HD-domain/PDEase-like"/>
    <property type="match status" value="1"/>
</dbReference>
<dbReference type="InterPro" id="IPR023174">
    <property type="entry name" value="PDEase_CS"/>
</dbReference>
<dbReference type="PANTHER" id="PTHR11347">
    <property type="entry name" value="CYCLIC NUCLEOTIDE PHOSPHODIESTERASE"/>
    <property type="match status" value="1"/>
</dbReference>
<evidence type="ECO:0000313" key="4">
    <source>
        <dbReference type="EMBL" id="KAK2098691.1"/>
    </source>
</evidence>
<accession>A0ABQ9UPC7</accession>
<evidence type="ECO:0000313" key="5">
    <source>
        <dbReference type="Proteomes" id="UP001266305"/>
    </source>
</evidence>
<dbReference type="EMBL" id="JASSZA010000011">
    <property type="protein sequence ID" value="KAK2098691.1"/>
    <property type="molecule type" value="Genomic_DNA"/>
</dbReference>
<dbReference type="PROSITE" id="PS51845">
    <property type="entry name" value="PDEASE_I_2"/>
    <property type="match status" value="1"/>
</dbReference>
<name>A0ABQ9UPC7_SAGOE</name>
<dbReference type="InterPro" id="IPR036971">
    <property type="entry name" value="PDEase_catalytic_dom_sf"/>
</dbReference>